<keyword evidence="2" id="KW-1185">Reference proteome</keyword>
<dbReference type="Proteomes" id="UP001159641">
    <property type="component" value="Unassembled WGS sequence"/>
</dbReference>
<dbReference type="GO" id="GO:0005884">
    <property type="term" value="C:actin filament"/>
    <property type="evidence" value="ECO:0007669"/>
    <property type="project" value="TreeGrafter"/>
</dbReference>
<dbReference type="GO" id="GO:0003382">
    <property type="term" value="P:epithelial cell morphogenesis"/>
    <property type="evidence" value="ECO:0007669"/>
    <property type="project" value="TreeGrafter"/>
</dbReference>
<dbReference type="PANTHER" id="PTHR22546:SF0">
    <property type="entry name" value="PROTEIN POF1B"/>
    <property type="match status" value="1"/>
</dbReference>
<organism evidence="1 2">
    <name type="scientific">Eschrichtius robustus</name>
    <name type="common">California gray whale</name>
    <name type="synonym">Eschrichtius gibbosus</name>
    <dbReference type="NCBI Taxonomy" id="9764"/>
    <lineage>
        <taxon>Eukaryota</taxon>
        <taxon>Metazoa</taxon>
        <taxon>Chordata</taxon>
        <taxon>Craniata</taxon>
        <taxon>Vertebrata</taxon>
        <taxon>Euteleostomi</taxon>
        <taxon>Mammalia</taxon>
        <taxon>Eutheria</taxon>
        <taxon>Laurasiatheria</taxon>
        <taxon>Artiodactyla</taxon>
        <taxon>Whippomorpha</taxon>
        <taxon>Cetacea</taxon>
        <taxon>Mysticeti</taxon>
        <taxon>Eschrichtiidae</taxon>
        <taxon>Eschrichtius</taxon>
    </lineage>
</organism>
<dbReference type="GO" id="GO:0051015">
    <property type="term" value="F:actin filament binding"/>
    <property type="evidence" value="ECO:0007669"/>
    <property type="project" value="TreeGrafter"/>
</dbReference>
<protein>
    <submittedName>
        <fullName evidence="1">Uncharacterized protein</fullName>
    </submittedName>
</protein>
<sequence length="165" mass="18537">MDEAQELKEGVSFTHYSLPNCIKVVASKCHISKKCEGQGEHLGSTLLTTEKMMSSNYWSEMSSSSCGTQQSPEGLQCQPQHYHCYHQSSQAQQPPEKNVVYERVRTYSGPMNKVVEALDPIGSREVCSSLKTASSYQSLLWSDRSQVPQRQLCQKGEIFVAFICF</sequence>
<name>A0AB34HQX5_ESCRO</name>
<evidence type="ECO:0000313" key="2">
    <source>
        <dbReference type="Proteomes" id="UP001159641"/>
    </source>
</evidence>
<dbReference type="PANTHER" id="PTHR22546">
    <property type="entry name" value="PREMATURE OVARIAN FAILURE, 1B"/>
    <property type="match status" value="1"/>
</dbReference>
<proteinExistence type="predicted"/>
<dbReference type="InterPro" id="IPR026186">
    <property type="entry name" value="POF1B"/>
</dbReference>
<dbReference type="AlphaFoldDB" id="A0AB34HQX5"/>
<dbReference type="GO" id="GO:0005923">
    <property type="term" value="C:bicellular tight junction"/>
    <property type="evidence" value="ECO:0007669"/>
    <property type="project" value="TreeGrafter"/>
</dbReference>
<dbReference type="EMBL" id="JAIQCJ010000913">
    <property type="protein sequence ID" value="KAJ8793932.1"/>
    <property type="molecule type" value="Genomic_DNA"/>
</dbReference>
<dbReference type="GO" id="GO:0005912">
    <property type="term" value="C:adherens junction"/>
    <property type="evidence" value="ECO:0007669"/>
    <property type="project" value="TreeGrafter"/>
</dbReference>
<gene>
    <name evidence="1" type="ORF">J1605_000131</name>
</gene>
<dbReference type="GO" id="GO:0070830">
    <property type="term" value="P:bicellular tight junction assembly"/>
    <property type="evidence" value="ECO:0007669"/>
    <property type="project" value="TreeGrafter"/>
</dbReference>
<reference evidence="1 2" key="1">
    <citation type="submission" date="2022-11" db="EMBL/GenBank/DDBJ databases">
        <title>Whole genome sequence of Eschrichtius robustus ER-17-0199.</title>
        <authorList>
            <person name="Bruniche-Olsen A."/>
            <person name="Black A.N."/>
            <person name="Fields C.J."/>
            <person name="Walden K."/>
            <person name="Dewoody J.A."/>
        </authorList>
    </citation>
    <scope>NUCLEOTIDE SEQUENCE [LARGE SCALE GENOMIC DNA]</scope>
    <source>
        <strain evidence="1">ER-17-0199</strain>
        <tissue evidence="1">Blubber</tissue>
    </source>
</reference>
<dbReference type="GO" id="GO:0007015">
    <property type="term" value="P:actin filament organization"/>
    <property type="evidence" value="ECO:0007669"/>
    <property type="project" value="TreeGrafter"/>
</dbReference>
<evidence type="ECO:0000313" key="1">
    <source>
        <dbReference type="EMBL" id="KAJ8793932.1"/>
    </source>
</evidence>
<accession>A0AB34HQX5</accession>
<comment type="caution">
    <text evidence="1">The sequence shown here is derived from an EMBL/GenBank/DDBJ whole genome shotgun (WGS) entry which is preliminary data.</text>
</comment>